<feature type="binding site" evidence="9">
    <location>
        <position position="319"/>
    </location>
    <ligand>
        <name>Zn(2+)</name>
        <dbReference type="ChEBI" id="CHEBI:29105"/>
        <label>2</label>
    </ligand>
</feature>
<evidence type="ECO:0000313" key="14">
    <source>
        <dbReference type="EMBL" id="PFH47673.1"/>
    </source>
</evidence>
<feature type="site" description="Histone H3K4me3 binding" evidence="8">
    <location>
        <position position="289"/>
    </location>
</feature>
<feature type="binding site" evidence="9">
    <location>
        <position position="297"/>
    </location>
    <ligand>
        <name>Zn(2+)</name>
        <dbReference type="ChEBI" id="CHEBI:29105"/>
        <label>2</label>
    </ligand>
</feature>
<dbReference type="InterPro" id="IPR013083">
    <property type="entry name" value="Znf_RING/FYVE/PHD"/>
</dbReference>
<gene>
    <name evidence="14" type="ORF">AMATHDRAFT_151541</name>
</gene>
<evidence type="ECO:0000313" key="15">
    <source>
        <dbReference type="Proteomes" id="UP000242287"/>
    </source>
</evidence>
<dbReference type="InterPro" id="IPR059153">
    <property type="entry name" value="NSD_PHD-1st"/>
</dbReference>
<dbReference type="PANTHER" id="PTHR10333:SF42">
    <property type="entry name" value="INHIBITOR OF GROWTH PROTEIN 5"/>
    <property type="match status" value="1"/>
</dbReference>
<comment type="similarity">
    <text evidence="2 11">Belongs to the ING family.</text>
</comment>
<feature type="domain" description="PHD-type" evidence="13">
    <location>
        <begin position="276"/>
        <end position="325"/>
    </location>
</feature>
<keyword evidence="7 11" id="KW-0539">Nucleus</keyword>
<dbReference type="GO" id="GO:0008270">
    <property type="term" value="F:zinc ion binding"/>
    <property type="evidence" value="ECO:0007669"/>
    <property type="project" value="UniProtKB-KW"/>
</dbReference>
<dbReference type="STRING" id="703135.A0A2A9NJ31"/>
<dbReference type="FunFam" id="3.30.40.10:FF:000016">
    <property type="entry name" value="Inhibitor of growth protein"/>
    <property type="match status" value="1"/>
</dbReference>
<keyword evidence="4 10" id="KW-0863">Zinc-finger</keyword>
<evidence type="ECO:0000256" key="4">
    <source>
        <dbReference type="ARBA" id="ARBA00022771"/>
    </source>
</evidence>
<comment type="function">
    <text evidence="11">Component of an histone acetyltransferase complex.</text>
</comment>
<keyword evidence="15" id="KW-1185">Reference proteome</keyword>
<feature type="site" description="Histone H3K4me3 binding" evidence="8">
    <location>
        <position position="301"/>
    </location>
</feature>
<feature type="binding site" evidence="9">
    <location>
        <position position="322"/>
    </location>
    <ligand>
        <name>Zn(2+)</name>
        <dbReference type="ChEBI" id="CHEBI:29105"/>
        <label>2</label>
    </ligand>
</feature>
<evidence type="ECO:0000256" key="2">
    <source>
        <dbReference type="ARBA" id="ARBA00010210"/>
    </source>
</evidence>
<dbReference type="InterPro" id="IPR019787">
    <property type="entry name" value="Znf_PHD-finger"/>
</dbReference>
<dbReference type="InterPro" id="IPR011011">
    <property type="entry name" value="Znf_FYVE_PHD"/>
</dbReference>
<dbReference type="Proteomes" id="UP000242287">
    <property type="component" value="Unassembled WGS sequence"/>
</dbReference>
<dbReference type="InterPro" id="IPR001965">
    <property type="entry name" value="Znf_PHD"/>
</dbReference>
<dbReference type="Pfam" id="PF12998">
    <property type="entry name" value="ING"/>
    <property type="match status" value="1"/>
</dbReference>
<dbReference type="InterPro" id="IPR028651">
    <property type="entry name" value="ING_fam"/>
</dbReference>
<dbReference type="PROSITE" id="PS01359">
    <property type="entry name" value="ZF_PHD_1"/>
    <property type="match status" value="1"/>
</dbReference>
<dbReference type="Gene3D" id="6.10.140.1740">
    <property type="match status" value="1"/>
</dbReference>
<protein>
    <recommendedName>
        <fullName evidence="11">Chromatin modification-related protein</fullName>
    </recommendedName>
</protein>
<evidence type="ECO:0000256" key="7">
    <source>
        <dbReference type="ARBA" id="ARBA00023242"/>
    </source>
</evidence>
<dbReference type="GO" id="GO:0006325">
    <property type="term" value="P:chromatin organization"/>
    <property type="evidence" value="ECO:0007669"/>
    <property type="project" value="UniProtKB-KW"/>
</dbReference>
<feature type="site" description="Histone H3K4me3 binding" evidence="8">
    <location>
        <position position="278"/>
    </location>
</feature>
<evidence type="ECO:0000256" key="9">
    <source>
        <dbReference type="PIRSR" id="PIRSR628651-51"/>
    </source>
</evidence>
<accession>A0A2A9NJ31</accession>
<comment type="subcellular location">
    <subcellularLocation>
        <location evidence="1 11">Nucleus</location>
    </subcellularLocation>
</comment>
<organism evidence="14 15">
    <name type="scientific">Amanita thiersii Skay4041</name>
    <dbReference type="NCBI Taxonomy" id="703135"/>
    <lineage>
        <taxon>Eukaryota</taxon>
        <taxon>Fungi</taxon>
        <taxon>Dikarya</taxon>
        <taxon>Basidiomycota</taxon>
        <taxon>Agaricomycotina</taxon>
        <taxon>Agaricomycetes</taxon>
        <taxon>Agaricomycetidae</taxon>
        <taxon>Agaricales</taxon>
        <taxon>Pluteineae</taxon>
        <taxon>Amanitaceae</taxon>
        <taxon>Amanita</taxon>
    </lineage>
</organism>
<evidence type="ECO:0000256" key="10">
    <source>
        <dbReference type="PROSITE-ProRule" id="PRU00146"/>
    </source>
</evidence>
<feature type="binding site" evidence="9">
    <location>
        <position position="281"/>
    </location>
    <ligand>
        <name>Zn(2+)</name>
        <dbReference type="ChEBI" id="CHEBI:29105"/>
        <label>1</label>
    </ligand>
</feature>
<feature type="binding site" evidence="9">
    <location>
        <position position="303"/>
    </location>
    <ligand>
        <name>Zn(2+)</name>
        <dbReference type="ChEBI" id="CHEBI:29105"/>
        <label>1</label>
    </ligand>
</feature>
<dbReference type="GO" id="GO:0000785">
    <property type="term" value="C:chromatin"/>
    <property type="evidence" value="ECO:0007669"/>
    <property type="project" value="UniProtKB-ARBA"/>
</dbReference>
<dbReference type="SMART" id="SM00249">
    <property type="entry name" value="PHD"/>
    <property type="match status" value="1"/>
</dbReference>
<dbReference type="PANTHER" id="PTHR10333">
    <property type="entry name" value="INHIBITOR OF GROWTH PROTEIN"/>
    <property type="match status" value="1"/>
</dbReference>
<proteinExistence type="inferred from homology"/>
<evidence type="ECO:0000256" key="11">
    <source>
        <dbReference type="RuleBase" id="RU361213"/>
    </source>
</evidence>
<comment type="subunit">
    <text evidence="11">Component of an histone acetyltransferase complex. Interacts with H3K4me3 and to a lesser extent with H3K4me2.</text>
</comment>
<evidence type="ECO:0000256" key="3">
    <source>
        <dbReference type="ARBA" id="ARBA00022723"/>
    </source>
</evidence>
<sequence>MVSLKRAVGNESALGNAEGSSANAESSVRERELWDIFREEHSEAVEQLPLAMHRQHSLLYELDCRMKDCSHLLLPLLRDYITKRSPKEASTDNQHIDFSTDPQSSESSKEILSRIVRLLDDLVRSSEEKVNVAYTINNTLGRHLRLLDHAIHEQETLLSLSTRLDMNTSQIHLPDLVVPRWSRQLRNSLSPFEADGELMNDGIDAKELSFNADITIPEAEPQSQYRRGRRSRAATRGQDIPSGNPSAKIKLSVQGAQSCATTTFSPEDMVIDPSERLYCYCRKVSFGEMIACDNSKCEREWFHLECVGLEEPPKGKWYCNECSAKRKNRKK</sequence>
<reference evidence="14 15" key="1">
    <citation type="submission" date="2014-02" db="EMBL/GenBank/DDBJ databases">
        <title>Transposable element dynamics among asymbiotic and ectomycorrhizal Amanita fungi.</title>
        <authorList>
            <consortium name="DOE Joint Genome Institute"/>
            <person name="Hess J."/>
            <person name="Skrede I."/>
            <person name="Wolfe B."/>
            <person name="LaButti K."/>
            <person name="Ohm R.A."/>
            <person name="Grigoriev I.V."/>
            <person name="Pringle A."/>
        </authorList>
    </citation>
    <scope>NUCLEOTIDE SEQUENCE [LARGE SCALE GENOMIC DNA]</scope>
    <source>
        <strain evidence="14 15">SKay4041</strain>
    </source>
</reference>
<dbReference type="InterPro" id="IPR024610">
    <property type="entry name" value="ING_N_histone-binding"/>
</dbReference>
<dbReference type="CDD" id="cd15587">
    <property type="entry name" value="PHD_Yng1p_like"/>
    <property type="match status" value="1"/>
</dbReference>
<dbReference type="AlphaFoldDB" id="A0A2A9NJ31"/>
<dbReference type="GO" id="GO:0005634">
    <property type="term" value="C:nucleus"/>
    <property type="evidence" value="ECO:0007669"/>
    <property type="project" value="UniProtKB-SubCell"/>
</dbReference>
<dbReference type="SUPFAM" id="SSF57903">
    <property type="entry name" value="FYVE/PHD zinc finger"/>
    <property type="match status" value="1"/>
</dbReference>
<feature type="compositionally biased region" description="Low complexity" evidence="12">
    <location>
        <begin position="15"/>
        <end position="24"/>
    </location>
</feature>
<dbReference type="PROSITE" id="PS50016">
    <property type="entry name" value="ZF_PHD_2"/>
    <property type="match status" value="1"/>
</dbReference>
<dbReference type="SMART" id="SM01408">
    <property type="entry name" value="ING"/>
    <property type="match status" value="1"/>
</dbReference>
<dbReference type="Pfam" id="PF23011">
    <property type="entry name" value="PHD-1st_NSD"/>
    <property type="match status" value="1"/>
</dbReference>
<name>A0A2A9NJ31_9AGAR</name>
<feature type="binding site" evidence="9">
    <location>
        <position position="306"/>
    </location>
    <ligand>
        <name>Zn(2+)</name>
        <dbReference type="ChEBI" id="CHEBI:29105"/>
        <label>1</label>
    </ligand>
</feature>
<dbReference type="Gene3D" id="3.30.40.10">
    <property type="entry name" value="Zinc/RING finger domain, C3HC4 (zinc finger)"/>
    <property type="match status" value="1"/>
</dbReference>
<evidence type="ECO:0000259" key="13">
    <source>
        <dbReference type="PROSITE" id="PS50016"/>
    </source>
</evidence>
<keyword evidence="5 9" id="KW-0862">Zinc</keyword>
<comment type="domain">
    <text evidence="11">The PHD-type zinc finger mediates the binding to H3K4me3.</text>
</comment>
<evidence type="ECO:0000256" key="5">
    <source>
        <dbReference type="ARBA" id="ARBA00022833"/>
    </source>
</evidence>
<feature type="site" description="Histone H3K4me3 binding" evidence="8">
    <location>
        <position position="293"/>
    </location>
</feature>
<keyword evidence="6 11" id="KW-0156">Chromatin regulator</keyword>
<dbReference type="GO" id="GO:0006355">
    <property type="term" value="P:regulation of DNA-templated transcription"/>
    <property type="evidence" value="ECO:0007669"/>
    <property type="project" value="TreeGrafter"/>
</dbReference>
<feature type="region of interest" description="Disordered" evidence="12">
    <location>
        <begin position="219"/>
        <end position="247"/>
    </location>
</feature>
<dbReference type="InterPro" id="IPR019786">
    <property type="entry name" value="Zinc_finger_PHD-type_CS"/>
</dbReference>
<dbReference type="EMBL" id="KZ302098">
    <property type="protein sequence ID" value="PFH47673.1"/>
    <property type="molecule type" value="Genomic_DNA"/>
</dbReference>
<dbReference type="OrthoDB" id="5411773at2759"/>
<evidence type="ECO:0000256" key="8">
    <source>
        <dbReference type="PIRSR" id="PIRSR628651-50"/>
    </source>
</evidence>
<evidence type="ECO:0000256" key="12">
    <source>
        <dbReference type="SAM" id="MobiDB-lite"/>
    </source>
</evidence>
<feature type="binding site" evidence="9">
    <location>
        <position position="292"/>
    </location>
    <ligand>
        <name>Zn(2+)</name>
        <dbReference type="ChEBI" id="CHEBI:29105"/>
        <label>2</label>
    </ligand>
</feature>
<feature type="region of interest" description="Disordered" evidence="12">
    <location>
        <begin position="1"/>
        <end position="24"/>
    </location>
</feature>
<evidence type="ECO:0000256" key="1">
    <source>
        <dbReference type="ARBA" id="ARBA00004123"/>
    </source>
</evidence>
<evidence type="ECO:0000256" key="6">
    <source>
        <dbReference type="ARBA" id="ARBA00022853"/>
    </source>
</evidence>
<feature type="binding site" evidence="9">
    <location>
        <position position="279"/>
    </location>
    <ligand>
        <name>Zn(2+)</name>
        <dbReference type="ChEBI" id="CHEBI:29105"/>
        <label>1</label>
    </ligand>
</feature>
<keyword evidence="3 9" id="KW-0479">Metal-binding</keyword>